<keyword evidence="1" id="KW-1133">Transmembrane helix</keyword>
<accession>A0A834T6M4</accession>
<evidence type="ECO:0000313" key="3">
    <source>
        <dbReference type="Proteomes" id="UP000634136"/>
    </source>
</evidence>
<evidence type="ECO:0000256" key="1">
    <source>
        <dbReference type="SAM" id="Phobius"/>
    </source>
</evidence>
<keyword evidence="1" id="KW-0472">Membrane</keyword>
<organism evidence="2 3">
    <name type="scientific">Senna tora</name>
    <dbReference type="NCBI Taxonomy" id="362788"/>
    <lineage>
        <taxon>Eukaryota</taxon>
        <taxon>Viridiplantae</taxon>
        <taxon>Streptophyta</taxon>
        <taxon>Embryophyta</taxon>
        <taxon>Tracheophyta</taxon>
        <taxon>Spermatophyta</taxon>
        <taxon>Magnoliopsida</taxon>
        <taxon>eudicotyledons</taxon>
        <taxon>Gunneridae</taxon>
        <taxon>Pentapetalae</taxon>
        <taxon>rosids</taxon>
        <taxon>fabids</taxon>
        <taxon>Fabales</taxon>
        <taxon>Fabaceae</taxon>
        <taxon>Caesalpinioideae</taxon>
        <taxon>Cassia clade</taxon>
        <taxon>Senna</taxon>
    </lineage>
</organism>
<name>A0A834T6M4_9FABA</name>
<comment type="caution">
    <text evidence="2">The sequence shown here is derived from an EMBL/GenBank/DDBJ whole genome shotgun (WGS) entry which is preliminary data.</text>
</comment>
<keyword evidence="3" id="KW-1185">Reference proteome</keyword>
<evidence type="ECO:0000313" key="2">
    <source>
        <dbReference type="EMBL" id="KAF7816103.1"/>
    </source>
</evidence>
<feature type="transmembrane region" description="Helical" evidence="1">
    <location>
        <begin position="87"/>
        <end position="109"/>
    </location>
</feature>
<proteinExistence type="predicted"/>
<sequence length="157" mass="17576">MTLQKDGGLRMNRLLLGVKMFVVEIKKRQNLGDVTINLANQSNILHEIVRDLGLVILVHLLDQGTVLIEHRLRLTETPAQRVPNLRITFRIIGGVVVVSAAFVSLSGALQALNEPVRLCYGGFFHGRRHHQTMSLQVQSHIPLFLSLSLSLSLSYTY</sequence>
<gene>
    <name evidence="2" type="ORF">G2W53_030072</name>
</gene>
<protein>
    <submittedName>
        <fullName evidence="2">Uncharacterized protein</fullName>
    </submittedName>
</protein>
<dbReference type="AlphaFoldDB" id="A0A834T6M4"/>
<dbReference type="OrthoDB" id="10442566at2759"/>
<reference evidence="2" key="1">
    <citation type="submission" date="2020-09" db="EMBL/GenBank/DDBJ databases">
        <title>Genome-Enabled Discovery of Anthraquinone Biosynthesis in Senna tora.</title>
        <authorList>
            <person name="Kang S.-H."/>
            <person name="Pandey R.P."/>
            <person name="Lee C.-M."/>
            <person name="Sim J.-S."/>
            <person name="Jeong J.-T."/>
            <person name="Choi B.-S."/>
            <person name="Jung M."/>
            <person name="Ginzburg D."/>
            <person name="Zhao K."/>
            <person name="Won S.Y."/>
            <person name="Oh T.-J."/>
            <person name="Yu Y."/>
            <person name="Kim N.-H."/>
            <person name="Lee O.R."/>
            <person name="Lee T.-H."/>
            <person name="Bashyal P."/>
            <person name="Kim T.-S."/>
            <person name="Lee W.-H."/>
            <person name="Kawkins C."/>
            <person name="Kim C.-K."/>
            <person name="Kim J.S."/>
            <person name="Ahn B.O."/>
            <person name="Rhee S.Y."/>
            <person name="Sohng J.K."/>
        </authorList>
    </citation>
    <scope>NUCLEOTIDE SEQUENCE</scope>
    <source>
        <tissue evidence="2">Leaf</tissue>
    </source>
</reference>
<dbReference type="Proteomes" id="UP000634136">
    <property type="component" value="Unassembled WGS sequence"/>
</dbReference>
<dbReference type="EMBL" id="JAAIUW010000009">
    <property type="protein sequence ID" value="KAF7816103.1"/>
    <property type="molecule type" value="Genomic_DNA"/>
</dbReference>
<keyword evidence="1" id="KW-0812">Transmembrane</keyword>